<keyword evidence="3" id="KW-1185">Reference proteome</keyword>
<evidence type="ECO:0000313" key="3">
    <source>
        <dbReference type="Proteomes" id="UP000194440"/>
    </source>
</evidence>
<dbReference type="OrthoDB" id="9787933at2"/>
<dbReference type="Gene3D" id="3.40.50.1820">
    <property type="entry name" value="alpha/beta hydrolase"/>
    <property type="match status" value="1"/>
</dbReference>
<feature type="domain" description="Dienelactone hydrolase" evidence="1">
    <location>
        <begin position="12"/>
        <end position="57"/>
    </location>
</feature>
<evidence type="ECO:0000313" key="2">
    <source>
        <dbReference type="EMBL" id="ART57509.1"/>
    </source>
</evidence>
<dbReference type="AlphaFoldDB" id="A0A240U8Y2"/>
<organism evidence="2 3">
    <name type="scientific">Acidovorax carolinensis</name>
    <dbReference type="NCBI Taxonomy" id="553814"/>
    <lineage>
        <taxon>Bacteria</taxon>
        <taxon>Pseudomonadati</taxon>
        <taxon>Pseudomonadota</taxon>
        <taxon>Betaproteobacteria</taxon>
        <taxon>Burkholderiales</taxon>
        <taxon>Comamonadaceae</taxon>
        <taxon>Acidovorax</taxon>
    </lineage>
</organism>
<evidence type="ECO:0000259" key="1">
    <source>
        <dbReference type="Pfam" id="PF01738"/>
    </source>
</evidence>
<dbReference type="Proteomes" id="UP000194440">
    <property type="component" value="Chromosome"/>
</dbReference>
<sequence length="63" mass="7197">MIATMRALESAPKQVPFELVAYPQANHGFNLGSYPFFFRGEDAEDAWKRTLAFLQQHQPVDGR</sequence>
<dbReference type="RefSeq" id="WP_086926154.1">
    <property type="nucleotide sequence ID" value="NZ_CP021362.1"/>
</dbReference>
<dbReference type="InterPro" id="IPR002925">
    <property type="entry name" value="Dienelactn_hydro"/>
</dbReference>
<protein>
    <recommendedName>
        <fullName evidence="1">Dienelactone hydrolase domain-containing protein</fullName>
    </recommendedName>
</protein>
<dbReference type="Pfam" id="PF01738">
    <property type="entry name" value="DLH"/>
    <property type="match status" value="1"/>
</dbReference>
<proteinExistence type="predicted"/>
<dbReference type="GO" id="GO:0016787">
    <property type="term" value="F:hydrolase activity"/>
    <property type="evidence" value="ECO:0007669"/>
    <property type="project" value="InterPro"/>
</dbReference>
<dbReference type="SUPFAM" id="SSF53474">
    <property type="entry name" value="alpha/beta-Hydrolases"/>
    <property type="match status" value="1"/>
</dbReference>
<accession>A0A240U8Y2</accession>
<dbReference type="InterPro" id="IPR029058">
    <property type="entry name" value="AB_hydrolase_fold"/>
</dbReference>
<dbReference type="KEGG" id="acip:CBP36_00285"/>
<dbReference type="EMBL" id="CP021366">
    <property type="protein sequence ID" value="ART57509.1"/>
    <property type="molecule type" value="Genomic_DNA"/>
</dbReference>
<gene>
    <name evidence="2" type="ORF">CBP36_00285</name>
</gene>
<reference evidence="2" key="1">
    <citation type="submission" date="2017-05" db="EMBL/GenBank/DDBJ databases">
        <title>Polyphasic characterization of four soil-derived phenanthrene-degrading Acidovorax strains and proposal of Acidovorax phenanthrenivorans sp. nov.</title>
        <authorList>
            <person name="Singleton D."/>
            <person name="Lee J."/>
            <person name="Dickey A.N."/>
            <person name="Stroud A."/>
            <person name="Scholl E.H."/>
            <person name="Wright F.A."/>
            <person name="Aitken M.D."/>
        </authorList>
    </citation>
    <scope>NUCLEOTIDE SEQUENCE</scope>
    <source>
        <strain evidence="2">P4</strain>
    </source>
</reference>
<name>A0A240U8Y2_9BURK</name>